<evidence type="ECO:0000256" key="1">
    <source>
        <dbReference type="SAM" id="MobiDB-lite"/>
    </source>
</evidence>
<dbReference type="AlphaFoldDB" id="A0A381YP28"/>
<dbReference type="InterPro" id="IPR027417">
    <property type="entry name" value="P-loop_NTPase"/>
</dbReference>
<feature type="domain" description="AAA+ ATPase" evidence="2">
    <location>
        <begin position="87"/>
        <end position="217"/>
    </location>
</feature>
<dbReference type="SMART" id="SM00382">
    <property type="entry name" value="AAA"/>
    <property type="match status" value="1"/>
</dbReference>
<dbReference type="Gene3D" id="3.40.50.300">
    <property type="entry name" value="P-loop containing nucleotide triphosphate hydrolases"/>
    <property type="match status" value="1"/>
</dbReference>
<proteinExistence type="predicted"/>
<dbReference type="EMBL" id="UINC01018623">
    <property type="protein sequence ID" value="SVA78381.1"/>
    <property type="molecule type" value="Genomic_DNA"/>
</dbReference>
<evidence type="ECO:0000259" key="2">
    <source>
        <dbReference type="SMART" id="SM00382"/>
    </source>
</evidence>
<dbReference type="PANTHER" id="PTHR30050:SF4">
    <property type="entry name" value="ATP-BINDING PROTEIN RV3427C IN INSERTION SEQUENCE-RELATED"/>
    <property type="match status" value="1"/>
</dbReference>
<gene>
    <name evidence="3" type="ORF">METZ01_LOCUS131235</name>
</gene>
<protein>
    <recommendedName>
        <fullName evidence="2">AAA+ ATPase domain-containing protein</fullName>
    </recommendedName>
</protein>
<dbReference type="SUPFAM" id="SSF52540">
    <property type="entry name" value="P-loop containing nucleoside triphosphate hydrolases"/>
    <property type="match status" value="1"/>
</dbReference>
<dbReference type="CDD" id="cd00009">
    <property type="entry name" value="AAA"/>
    <property type="match status" value="1"/>
</dbReference>
<dbReference type="GO" id="GO:0006260">
    <property type="term" value="P:DNA replication"/>
    <property type="evidence" value="ECO:0007669"/>
    <property type="project" value="TreeGrafter"/>
</dbReference>
<sequence length="261" mass="29301">MKKSTSCPRCAGTGWVTTDAEDPGATLRRCSCYASQDVERRLKNSLIPSRYQRVELSNFSLYSGIDGTLEEAQLTAEKFAKAYPDQKDPGLLFQGPSGVGKTHLAVAVLRKLVTSCGVTGRFVDYRDLLRSIQNSYNPVSETSEMEILHPVLQADILLLDELGTRRPTDWVRDTVTQILNDRYKRERVTLITTNYEDDDTDASIPSLAERIGPYARSRLYEMCRKVPMHGKDFRQITGRGTVQDAADQPKSSRAASRRHAH</sequence>
<organism evidence="3">
    <name type="scientific">marine metagenome</name>
    <dbReference type="NCBI Taxonomy" id="408172"/>
    <lineage>
        <taxon>unclassified sequences</taxon>
        <taxon>metagenomes</taxon>
        <taxon>ecological metagenomes</taxon>
    </lineage>
</organism>
<dbReference type="GO" id="GO:0005524">
    <property type="term" value="F:ATP binding"/>
    <property type="evidence" value="ECO:0007669"/>
    <property type="project" value="InterPro"/>
</dbReference>
<name>A0A381YP28_9ZZZZ</name>
<reference evidence="3" key="1">
    <citation type="submission" date="2018-05" db="EMBL/GenBank/DDBJ databases">
        <authorList>
            <person name="Lanie J.A."/>
            <person name="Ng W.-L."/>
            <person name="Kazmierczak K.M."/>
            <person name="Andrzejewski T.M."/>
            <person name="Davidsen T.M."/>
            <person name="Wayne K.J."/>
            <person name="Tettelin H."/>
            <person name="Glass J.I."/>
            <person name="Rusch D."/>
            <person name="Podicherti R."/>
            <person name="Tsui H.-C.T."/>
            <person name="Winkler M.E."/>
        </authorList>
    </citation>
    <scope>NUCLEOTIDE SEQUENCE</scope>
</reference>
<feature type="region of interest" description="Disordered" evidence="1">
    <location>
        <begin position="232"/>
        <end position="261"/>
    </location>
</feature>
<dbReference type="InterPro" id="IPR003593">
    <property type="entry name" value="AAA+_ATPase"/>
</dbReference>
<dbReference type="PANTHER" id="PTHR30050">
    <property type="entry name" value="CHROMOSOMAL REPLICATION INITIATOR PROTEIN DNAA"/>
    <property type="match status" value="1"/>
</dbReference>
<accession>A0A381YP28</accession>
<dbReference type="InterPro" id="IPR002611">
    <property type="entry name" value="IstB_ATP-bd"/>
</dbReference>
<dbReference type="Pfam" id="PF01695">
    <property type="entry name" value="IstB_IS21"/>
    <property type="match status" value="1"/>
</dbReference>
<evidence type="ECO:0000313" key="3">
    <source>
        <dbReference type="EMBL" id="SVA78381.1"/>
    </source>
</evidence>